<dbReference type="Proteomes" id="UP001084197">
    <property type="component" value="Unassembled WGS sequence"/>
</dbReference>
<name>A0A9J6REI7_9BACI</name>
<sequence length="128" mass="15275">MKKLLHTIKYLSGDQGFIFMYITFLTAFLLLSTFTSIALFNSNKMQTKLQLQQIELETLHQMAYQEFNEKYINHSEVFYEYPNGYVIVTLETVMDSKSQVIFNAYTHEGMQKTRSYWIEQKNHELNVY</sequence>
<keyword evidence="1" id="KW-0812">Transmembrane</keyword>
<keyword evidence="1" id="KW-1133">Transmembrane helix</keyword>
<gene>
    <name evidence="2" type="ORF">OWO01_12685</name>
</gene>
<accession>A0A9J6REI7</accession>
<feature type="transmembrane region" description="Helical" evidence="1">
    <location>
        <begin position="18"/>
        <end position="40"/>
    </location>
</feature>
<dbReference type="AlphaFoldDB" id="A0A9J6REI7"/>
<evidence type="ECO:0000256" key="1">
    <source>
        <dbReference type="SAM" id="Phobius"/>
    </source>
</evidence>
<keyword evidence="3" id="KW-1185">Reference proteome</keyword>
<dbReference type="EMBL" id="JAPRAT010000027">
    <property type="protein sequence ID" value="MCZ0704064.1"/>
    <property type="molecule type" value="Genomic_DNA"/>
</dbReference>
<evidence type="ECO:0000313" key="3">
    <source>
        <dbReference type="Proteomes" id="UP001084197"/>
    </source>
</evidence>
<dbReference type="RefSeq" id="WP_268780831.1">
    <property type="nucleotide sequence ID" value="NZ_JAPRAT010000027.1"/>
</dbReference>
<keyword evidence="1" id="KW-0472">Membrane</keyword>
<protein>
    <submittedName>
        <fullName evidence="2">Uncharacterized protein</fullName>
    </submittedName>
</protein>
<comment type="caution">
    <text evidence="2">The sequence shown here is derived from an EMBL/GenBank/DDBJ whole genome shotgun (WGS) entry which is preliminary data.</text>
</comment>
<proteinExistence type="predicted"/>
<organism evidence="2 3">
    <name type="scientific">Natronobacillus azotifigens</name>
    <dbReference type="NCBI Taxonomy" id="472978"/>
    <lineage>
        <taxon>Bacteria</taxon>
        <taxon>Bacillati</taxon>
        <taxon>Bacillota</taxon>
        <taxon>Bacilli</taxon>
        <taxon>Bacillales</taxon>
        <taxon>Bacillaceae</taxon>
        <taxon>Natronobacillus</taxon>
    </lineage>
</organism>
<evidence type="ECO:0000313" key="2">
    <source>
        <dbReference type="EMBL" id="MCZ0704064.1"/>
    </source>
</evidence>
<reference evidence="2" key="1">
    <citation type="submission" date="2022-11" db="EMBL/GenBank/DDBJ databases">
        <title>WGS of Natronobacillus azotifigens 24KS-1, an anaerobic diazotrophic haloalkaliphile from soda-rich habitats.</title>
        <authorList>
            <person name="Sorokin D.Y."/>
            <person name="Merkel A.Y."/>
        </authorList>
    </citation>
    <scope>NUCLEOTIDE SEQUENCE</scope>
    <source>
        <strain evidence="2">24KS-1</strain>
    </source>
</reference>